<dbReference type="EMBL" id="JAUQTA010000002">
    <property type="protein sequence ID" value="MDO7869179.1"/>
    <property type="molecule type" value="Genomic_DNA"/>
</dbReference>
<organism evidence="1 2">
    <name type="scientific">Nocardioides jiangxiensis</name>
    <dbReference type="NCBI Taxonomy" id="3064524"/>
    <lineage>
        <taxon>Bacteria</taxon>
        <taxon>Bacillati</taxon>
        <taxon>Actinomycetota</taxon>
        <taxon>Actinomycetes</taxon>
        <taxon>Propionibacteriales</taxon>
        <taxon>Nocardioidaceae</taxon>
        <taxon>Nocardioides</taxon>
    </lineage>
</organism>
<evidence type="ECO:0000313" key="2">
    <source>
        <dbReference type="Proteomes" id="UP001233314"/>
    </source>
</evidence>
<dbReference type="SUPFAM" id="SSF53756">
    <property type="entry name" value="UDP-Glycosyltransferase/glycogen phosphorylase"/>
    <property type="match status" value="1"/>
</dbReference>
<gene>
    <name evidence="1" type="ORF">Q5722_12480</name>
</gene>
<dbReference type="Pfam" id="PF13692">
    <property type="entry name" value="Glyco_trans_1_4"/>
    <property type="match status" value="1"/>
</dbReference>
<sequence length="368" mass="40289">MGTGVTQRDADRVRRIFVFPRWEQNPYLTLLYLAAEAAGWEILGSVGVPGLTNAVAERLQSGDVVHVHWTAPITRDAATLEDAMERVQAFDDLLGRARAAGVHVLWTVHNELAHDTPFVEAELALNEVLGRRASRVIQLHDRTADFVAPGTRLPREKLVTIRHASYAGVYPELPSREEARELLGVPAGVPTVGLVGQLRPYKGVDLLLEAAGIAAKTLPELTVLLAGRTDPDQVAVIDALVPANVWVVRHHDFLPDEEIGAWIQASNVLALPYRRILNSGSALLAATLARPVILPDDTPLVDVYAGQPWVASYPAGEGAAEALAEQLVRLAPGDAAREKAARDFAWDYTPYDMSREFLRLLDQLEDER</sequence>
<proteinExistence type="predicted"/>
<evidence type="ECO:0000313" key="1">
    <source>
        <dbReference type="EMBL" id="MDO7869179.1"/>
    </source>
</evidence>
<dbReference type="Gene3D" id="3.40.50.2000">
    <property type="entry name" value="Glycogen Phosphorylase B"/>
    <property type="match status" value="1"/>
</dbReference>
<dbReference type="RefSeq" id="WP_305028590.1">
    <property type="nucleotide sequence ID" value="NZ_JAUQTA010000002.1"/>
</dbReference>
<keyword evidence="2" id="KW-1185">Reference proteome</keyword>
<dbReference type="PANTHER" id="PTHR12526">
    <property type="entry name" value="GLYCOSYLTRANSFERASE"/>
    <property type="match status" value="1"/>
</dbReference>
<protein>
    <submittedName>
        <fullName evidence="1">Uncharacterized protein</fullName>
    </submittedName>
</protein>
<dbReference type="Proteomes" id="UP001233314">
    <property type="component" value="Unassembled WGS sequence"/>
</dbReference>
<accession>A0ABT9B2V9</accession>
<name>A0ABT9B2V9_9ACTN</name>
<reference evidence="1 2" key="1">
    <citation type="submission" date="2023-07" db="EMBL/GenBank/DDBJ databases">
        <title>Nocardioides sp. nov WY-20 isolated from soil.</title>
        <authorList>
            <person name="Liu B."/>
            <person name="Wan Y."/>
        </authorList>
    </citation>
    <scope>NUCLEOTIDE SEQUENCE [LARGE SCALE GENOMIC DNA]</scope>
    <source>
        <strain evidence="1 2">WY-20</strain>
    </source>
</reference>
<dbReference type="PANTHER" id="PTHR12526:SF635">
    <property type="entry name" value="GLYCOSYL TRANSFERASE GROUP 1"/>
    <property type="match status" value="1"/>
</dbReference>
<comment type="caution">
    <text evidence="1">The sequence shown here is derived from an EMBL/GenBank/DDBJ whole genome shotgun (WGS) entry which is preliminary data.</text>
</comment>